<dbReference type="GO" id="GO:1990904">
    <property type="term" value="C:ribonucleoprotein complex"/>
    <property type="evidence" value="ECO:0007669"/>
    <property type="project" value="UniProtKB-KW"/>
</dbReference>
<keyword evidence="1 6" id="KW-0699">rRNA-binding</keyword>
<accession>A0A1F4S7A5</accession>
<dbReference type="Proteomes" id="UP000177905">
    <property type="component" value="Unassembled WGS sequence"/>
</dbReference>
<keyword evidence="3 6" id="KW-0689">Ribosomal protein</keyword>
<reference evidence="7 8" key="1">
    <citation type="journal article" date="2016" name="Nat. Commun.">
        <title>Thousands of microbial genomes shed light on interconnected biogeochemical processes in an aquifer system.</title>
        <authorList>
            <person name="Anantharaman K."/>
            <person name="Brown C.T."/>
            <person name="Hug L.A."/>
            <person name="Sharon I."/>
            <person name="Castelle C.J."/>
            <person name="Probst A.J."/>
            <person name="Thomas B.C."/>
            <person name="Singh A."/>
            <person name="Wilkins M.J."/>
            <person name="Karaoz U."/>
            <person name="Brodie E.L."/>
            <person name="Williams K.H."/>
            <person name="Hubbard S.S."/>
            <person name="Banfield J.F."/>
        </authorList>
    </citation>
    <scope>NUCLEOTIDE SEQUENCE [LARGE SCALE GENOMIC DNA]</scope>
</reference>
<dbReference type="InterPro" id="IPR002583">
    <property type="entry name" value="Ribosomal_bS20"/>
</dbReference>
<dbReference type="NCBIfam" id="TIGR00029">
    <property type="entry name" value="S20"/>
    <property type="match status" value="1"/>
</dbReference>
<evidence type="ECO:0000256" key="3">
    <source>
        <dbReference type="ARBA" id="ARBA00022980"/>
    </source>
</evidence>
<comment type="similarity">
    <text evidence="6">Belongs to the bacterial ribosomal protein bS20 family.</text>
</comment>
<keyword evidence="4 6" id="KW-0687">Ribonucleoprotein</keyword>
<organism evidence="7 8">
    <name type="scientific">candidate division WOR-1 bacterium RIFOXYB2_FULL_36_35</name>
    <dbReference type="NCBI Taxonomy" id="1802578"/>
    <lineage>
        <taxon>Bacteria</taxon>
        <taxon>Bacillati</taxon>
        <taxon>Saganbacteria</taxon>
    </lineage>
</organism>
<dbReference type="Gene3D" id="1.20.58.110">
    <property type="entry name" value="Ribosomal protein S20"/>
    <property type="match status" value="1"/>
</dbReference>
<evidence type="ECO:0000256" key="2">
    <source>
        <dbReference type="ARBA" id="ARBA00022884"/>
    </source>
</evidence>
<dbReference type="EMBL" id="MEUA01000010">
    <property type="protein sequence ID" value="OGC16299.1"/>
    <property type="molecule type" value="Genomic_DNA"/>
</dbReference>
<dbReference type="GO" id="GO:0005840">
    <property type="term" value="C:ribosome"/>
    <property type="evidence" value="ECO:0007669"/>
    <property type="project" value="UniProtKB-KW"/>
</dbReference>
<dbReference type="InterPro" id="IPR036510">
    <property type="entry name" value="Ribosomal_bS20_sf"/>
</dbReference>
<dbReference type="SUPFAM" id="SSF46992">
    <property type="entry name" value="Ribosomal protein S20"/>
    <property type="match status" value="1"/>
</dbReference>
<evidence type="ECO:0000313" key="7">
    <source>
        <dbReference type="EMBL" id="OGC16299.1"/>
    </source>
</evidence>
<dbReference type="HAMAP" id="MF_00500">
    <property type="entry name" value="Ribosomal_bS20"/>
    <property type="match status" value="1"/>
</dbReference>
<evidence type="ECO:0000256" key="1">
    <source>
        <dbReference type="ARBA" id="ARBA00022730"/>
    </source>
</evidence>
<evidence type="ECO:0000256" key="6">
    <source>
        <dbReference type="HAMAP-Rule" id="MF_00500"/>
    </source>
</evidence>
<protein>
    <recommendedName>
        <fullName evidence="5 6">Small ribosomal subunit protein bS20</fullName>
    </recommendedName>
</protein>
<name>A0A1F4S7A5_UNCSA</name>
<evidence type="ECO:0000313" key="8">
    <source>
        <dbReference type="Proteomes" id="UP000177905"/>
    </source>
</evidence>
<comment type="function">
    <text evidence="6">Binds directly to 16S ribosomal RNA.</text>
</comment>
<dbReference type="GO" id="GO:0019843">
    <property type="term" value="F:rRNA binding"/>
    <property type="evidence" value="ECO:0007669"/>
    <property type="project" value="UniProtKB-UniRule"/>
</dbReference>
<keyword evidence="2 6" id="KW-0694">RNA-binding</keyword>
<sequence>MANIKSAIKRIKITARNRKRNLVYKDAIRKGLKAALKTKSTEDIRKAIKALDKAASKKVISKNLASRKKSKLMKLTSSK</sequence>
<dbReference type="GO" id="GO:0003735">
    <property type="term" value="F:structural constituent of ribosome"/>
    <property type="evidence" value="ECO:0007669"/>
    <property type="project" value="InterPro"/>
</dbReference>
<dbReference type="AlphaFoldDB" id="A0A1F4S7A5"/>
<gene>
    <name evidence="6" type="primary">rpsT</name>
    <name evidence="7" type="ORF">A2290_04280</name>
</gene>
<proteinExistence type="inferred from homology"/>
<evidence type="ECO:0000256" key="5">
    <source>
        <dbReference type="ARBA" id="ARBA00035136"/>
    </source>
</evidence>
<comment type="caution">
    <text evidence="7">The sequence shown here is derived from an EMBL/GenBank/DDBJ whole genome shotgun (WGS) entry which is preliminary data.</text>
</comment>
<dbReference type="Pfam" id="PF01649">
    <property type="entry name" value="Ribosomal_S20p"/>
    <property type="match status" value="1"/>
</dbReference>
<dbReference type="GO" id="GO:0006412">
    <property type="term" value="P:translation"/>
    <property type="evidence" value="ECO:0007669"/>
    <property type="project" value="UniProtKB-UniRule"/>
</dbReference>
<evidence type="ECO:0000256" key="4">
    <source>
        <dbReference type="ARBA" id="ARBA00023274"/>
    </source>
</evidence>